<feature type="region of interest" description="Disordered" evidence="1">
    <location>
        <begin position="1"/>
        <end position="71"/>
    </location>
</feature>
<name>L0R6N5_HUMAN</name>
<reference evidence="2" key="1">
    <citation type="submission" date="2012-10" db="EMBL/GenBank/DDBJ databases">
        <title>Direct identification of alternative open reading frame translation products in human.</title>
        <authorList>
            <person name="Vanderperre B."/>
            <person name="Lucier J.-F."/>
            <person name="Motard J."/>
            <person name="Tremblay G."/>
            <person name="Vanderperre S."/>
            <person name="Wisztorski M."/>
            <person name="Salzet M."/>
            <person name="Boisvert F.-M."/>
            <person name="Roucou X."/>
        </authorList>
    </citation>
    <scope>NUCLEOTIDE SEQUENCE</scope>
</reference>
<feature type="compositionally biased region" description="Polar residues" evidence="1">
    <location>
        <begin position="42"/>
        <end position="55"/>
    </location>
</feature>
<accession>L0R6N5</accession>
<dbReference type="ChiTaRS" id="RELA">
    <property type="organism name" value="human"/>
</dbReference>
<dbReference type="AlphaFoldDB" id="L0R6N5"/>
<feature type="compositionally biased region" description="Low complexity" evidence="1">
    <location>
        <begin position="1"/>
        <end position="23"/>
    </location>
</feature>
<protein>
    <submittedName>
        <fullName evidence="2">Alternative protein RELA</fullName>
    </submittedName>
</protein>
<dbReference type="PeptideAtlas" id="L0R6N5"/>
<dbReference type="OrthoDB" id="7881762at2759"/>
<sequence length="71" mass="7265">MWRSLSSPSSGACASATSARGAPRAASQARGAQIPPRPTPPSRSMATQDQGQCASPWSPRTLLTGLTPTSL</sequence>
<dbReference type="EMBL" id="HF548091">
    <property type="protein sequence ID" value="CCO13802.1"/>
    <property type="molecule type" value="Genomic_DNA"/>
</dbReference>
<organism evidence="2">
    <name type="scientific">Homo sapiens</name>
    <name type="common">Human</name>
    <dbReference type="NCBI Taxonomy" id="9606"/>
    <lineage>
        <taxon>Eukaryota</taxon>
        <taxon>Metazoa</taxon>
        <taxon>Chordata</taxon>
        <taxon>Craniata</taxon>
        <taxon>Vertebrata</taxon>
        <taxon>Euteleostomi</taxon>
        <taxon>Mammalia</taxon>
        <taxon>Eutheria</taxon>
        <taxon>Euarchontoglires</taxon>
        <taxon>Primates</taxon>
        <taxon>Haplorrhini</taxon>
        <taxon>Catarrhini</taxon>
        <taxon>Hominidae</taxon>
        <taxon>Homo</taxon>
    </lineage>
</organism>
<gene>
    <name evidence="2" type="primary">RELA</name>
</gene>
<evidence type="ECO:0000256" key="1">
    <source>
        <dbReference type="SAM" id="MobiDB-lite"/>
    </source>
</evidence>
<evidence type="ECO:0000313" key="2">
    <source>
        <dbReference type="EMBL" id="CCO13802.1"/>
    </source>
</evidence>
<proteinExistence type="predicted"/>